<evidence type="ECO:0000259" key="3">
    <source>
        <dbReference type="Pfam" id="PF02581"/>
    </source>
</evidence>
<organism evidence="4 5">
    <name type="scientific">Blautia argi</name>
    <dbReference type="NCBI Taxonomy" id="1912897"/>
    <lineage>
        <taxon>Bacteria</taxon>
        <taxon>Bacillati</taxon>
        <taxon>Bacillota</taxon>
        <taxon>Clostridia</taxon>
        <taxon>Lachnospirales</taxon>
        <taxon>Lachnospiraceae</taxon>
        <taxon>Blautia</taxon>
    </lineage>
</organism>
<evidence type="ECO:0000313" key="4">
    <source>
        <dbReference type="EMBL" id="AWY99400.1"/>
    </source>
</evidence>
<evidence type="ECO:0000256" key="2">
    <source>
        <dbReference type="ARBA" id="ARBA00022977"/>
    </source>
</evidence>
<evidence type="ECO:0000313" key="5">
    <source>
        <dbReference type="Proteomes" id="UP000250003"/>
    </source>
</evidence>
<proteinExistence type="predicted"/>
<dbReference type="PANTHER" id="PTHR20857:SF15">
    <property type="entry name" value="THIAMINE-PHOSPHATE SYNTHASE"/>
    <property type="match status" value="1"/>
</dbReference>
<dbReference type="SUPFAM" id="SSF51391">
    <property type="entry name" value="Thiamin phosphate synthase"/>
    <property type="match status" value="1"/>
</dbReference>
<reference evidence="5" key="1">
    <citation type="submission" date="2018-06" db="EMBL/GenBank/DDBJ databases">
        <title>Description of Blautia argi sp. nov., a new anaerobic isolated from dog feces.</title>
        <authorList>
            <person name="Chang Y.-H."/>
            <person name="Paek J."/>
            <person name="Shin Y."/>
        </authorList>
    </citation>
    <scope>NUCLEOTIDE SEQUENCE [LARGE SCALE GENOMIC DNA]</scope>
    <source>
        <strain evidence="5">KCTC 15426</strain>
    </source>
</reference>
<keyword evidence="2" id="KW-0784">Thiamine biosynthesis</keyword>
<accession>A0A2Z4UED1</accession>
<feature type="domain" description="Thiamine phosphate synthase/TenI" evidence="3">
    <location>
        <begin position="5"/>
        <end position="181"/>
    </location>
</feature>
<dbReference type="PANTHER" id="PTHR20857">
    <property type="entry name" value="THIAMINE-PHOSPHATE PYROPHOSPHORYLASE"/>
    <property type="match status" value="1"/>
</dbReference>
<dbReference type="GO" id="GO:0005737">
    <property type="term" value="C:cytoplasm"/>
    <property type="evidence" value="ECO:0007669"/>
    <property type="project" value="TreeGrafter"/>
</dbReference>
<evidence type="ECO:0000256" key="1">
    <source>
        <dbReference type="ARBA" id="ARBA00004948"/>
    </source>
</evidence>
<dbReference type="InterPro" id="IPR013785">
    <property type="entry name" value="Aldolase_TIM"/>
</dbReference>
<dbReference type="Gene3D" id="3.20.20.70">
    <property type="entry name" value="Aldolase class I"/>
    <property type="match status" value="1"/>
</dbReference>
<dbReference type="GO" id="GO:0009228">
    <property type="term" value="P:thiamine biosynthetic process"/>
    <property type="evidence" value="ECO:0007669"/>
    <property type="project" value="UniProtKB-KW"/>
</dbReference>
<comment type="pathway">
    <text evidence="1">Cofactor biosynthesis; thiamine diphosphate biosynthesis.</text>
</comment>
<protein>
    <submittedName>
        <fullName evidence="4">Thiamine phosphate synthase</fullName>
    </submittedName>
</protein>
<name>A0A2Z4UED1_9FIRM</name>
<dbReference type="Pfam" id="PF02581">
    <property type="entry name" value="TMP-TENI"/>
    <property type="match status" value="1"/>
</dbReference>
<keyword evidence="5" id="KW-1185">Reference proteome</keyword>
<sequence>MSDILCITNRGLCREDFLSRMEKLAKAKPGGIILREKDLSPQEYLLLARQVMDICRTYEVSCILHTHTEVALSLGATALHLPLPLLVKLSPKERKSFSCLGVSCHSVEDALLAESLDCTYITAGHVFDTACKKGIPGRGLDFLREICQKISIPVYGLGGITPQNSKSVNKAGAAGICIMSSAMTCKEPEEYLKEFL</sequence>
<dbReference type="KEGG" id="blau:DQQ01_05485"/>
<gene>
    <name evidence="4" type="ORF">DQQ01_05485</name>
</gene>
<dbReference type="AlphaFoldDB" id="A0A2Z4UED1"/>
<dbReference type="RefSeq" id="WP_111920839.1">
    <property type="nucleotide sequence ID" value="NZ_CAUWHR010000001.1"/>
</dbReference>
<dbReference type="OrthoDB" id="9815348at2"/>
<dbReference type="InterPro" id="IPR022998">
    <property type="entry name" value="ThiamineP_synth_TenI"/>
</dbReference>
<dbReference type="InterPro" id="IPR036206">
    <property type="entry name" value="ThiamineP_synth_sf"/>
</dbReference>
<dbReference type="CDD" id="cd00564">
    <property type="entry name" value="TMP_TenI"/>
    <property type="match status" value="1"/>
</dbReference>
<dbReference type="EMBL" id="CP030280">
    <property type="protein sequence ID" value="AWY99400.1"/>
    <property type="molecule type" value="Genomic_DNA"/>
</dbReference>
<dbReference type="GO" id="GO:0004789">
    <property type="term" value="F:thiamine-phosphate diphosphorylase activity"/>
    <property type="evidence" value="ECO:0007669"/>
    <property type="project" value="TreeGrafter"/>
</dbReference>
<dbReference type="Proteomes" id="UP000250003">
    <property type="component" value="Chromosome"/>
</dbReference>